<dbReference type="EMBL" id="JBHTNZ010000002">
    <property type="protein sequence ID" value="MFD1460416.1"/>
    <property type="molecule type" value="Genomic_DNA"/>
</dbReference>
<evidence type="ECO:0000313" key="2">
    <source>
        <dbReference type="Proteomes" id="UP001597340"/>
    </source>
</evidence>
<name>A0ABW4DAR2_9BACL</name>
<comment type="caution">
    <text evidence="1">The sequence shown here is derived from an EMBL/GenBank/DDBJ whole genome shotgun (WGS) entry which is preliminary data.</text>
</comment>
<accession>A0ABW4DAR2</accession>
<dbReference type="RefSeq" id="WP_229526392.1">
    <property type="nucleotide sequence ID" value="NZ_JAFFQR010000112.1"/>
</dbReference>
<gene>
    <name evidence="1" type="ORF">ACFQ5D_02930</name>
</gene>
<evidence type="ECO:0000313" key="1">
    <source>
        <dbReference type="EMBL" id="MFD1460416.1"/>
    </source>
</evidence>
<reference evidence="2" key="1">
    <citation type="journal article" date="2019" name="Int. J. Syst. Evol. Microbiol.">
        <title>The Global Catalogue of Microorganisms (GCM) 10K type strain sequencing project: providing services to taxonomists for standard genome sequencing and annotation.</title>
        <authorList>
            <consortium name="The Broad Institute Genomics Platform"/>
            <consortium name="The Broad Institute Genome Sequencing Center for Infectious Disease"/>
            <person name="Wu L."/>
            <person name="Ma J."/>
        </authorList>
    </citation>
    <scope>NUCLEOTIDE SEQUENCE [LARGE SCALE GENOMIC DNA]</scope>
    <source>
        <strain evidence="2">CCM 9147</strain>
    </source>
</reference>
<proteinExistence type="predicted"/>
<sequence>MIPPEYFDKYKGVYKSKEEVLNAFGLESHSKQSLSAQEINNADKTPAIKAESVDEMAAAAAYIYGPPTNESSKDST</sequence>
<organism evidence="1 2">
    <name type="scientific">Paenibacillus farraposensis</name>
    <dbReference type="NCBI Taxonomy" id="2807095"/>
    <lineage>
        <taxon>Bacteria</taxon>
        <taxon>Bacillati</taxon>
        <taxon>Bacillota</taxon>
        <taxon>Bacilli</taxon>
        <taxon>Bacillales</taxon>
        <taxon>Paenibacillaceae</taxon>
        <taxon>Paenibacillus</taxon>
    </lineage>
</organism>
<protein>
    <submittedName>
        <fullName evidence="1">Uncharacterized protein</fullName>
    </submittedName>
</protein>
<dbReference type="Proteomes" id="UP001597340">
    <property type="component" value="Unassembled WGS sequence"/>
</dbReference>
<keyword evidence="2" id="KW-1185">Reference proteome</keyword>